<evidence type="ECO:0000313" key="1">
    <source>
        <dbReference type="EMBL" id="CAF88261.1"/>
    </source>
</evidence>
<reference evidence="1" key="2">
    <citation type="submission" date="2004-02" db="EMBL/GenBank/DDBJ databases">
        <authorList>
            <consortium name="Genoscope"/>
            <consortium name="Whitehead Institute Centre for Genome Research"/>
        </authorList>
    </citation>
    <scope>NUCLEOTIDE SEQUENCE</scope>
</reference>
<organism evidence="1">
    <name type="scientific">Tetraodon nigroviridis</name>
    <name type="common">Spotted green pufferfish</name>
    <name type="synonym">Chelonodon nigroviridis</name>
    <dbReference type="NCBI Taxonomy" id="99883"/>
    <lineage>
        <taxon>Eukaryota</taxon>
        <taxon>Metazoa</taxon>
        <taxon>Chordata</taxon>
        <taxon>Craniata</taxon>
        <taxon>Vertebrata</taxon>
        <taxon>Euteleostomi</taxon>
        <taxon>Actinopterygii</taxon>
        <taxon>Neopterygii</taxon>
        <taxon>Teleostei</taxon>
        <taxon>Neoteleostei</taxon>
        <taxon>Acanthomorphata</taxon>
        <taxon>Eupercaria</taxon>
        <taxon>Tetraodontiformes</taxon>
        <taxon>Tetradontoidea</taxon>
        <taxon>Tetraodontidae</taxon>
        <taxon>Tetraodon</taxon>
    </lineage>
</organism>
<proteinExistence type="predicted"/>
<sequence length="68" mass="7501">MEPAVAYGAAKAGSVGFDPVAFFKHPRTILRLLCWVSRLGSAAGGRWCAACRRPHLRVWVLFLCRQDG</sequence>
<gene>
    <name evidence="1" type="ORF">GSTENG00001487001</name>
</gene>
<dbReference type="EMBL" id="CAAE01004248">
    <property type="protein sequence ID" value="CAF88261.1"/>
    <property type="molecule type" value="Genomic_DNA"/>
</dbReference>
<dbReference type="AlphaFoldDB" id="Q4TFS1"/>
<accession>Q4TFS1</accession>
<dbReference type="KEGG" id="tng:GSTEN00001487G001"/>
<dbReference type="OrthoDB" id="10041611at2759"/>
<comment type="caution">
    <text evidence="1">The sequence shown here is derived from an EMBL/GenBank/DDBJ whole genome shotgun (WGS) entry which is preliminary data.</text>
</comment>
<name>Q4TFS1_TETNG</name>
<reference evidence="1" key="1">
    <citation type="journal article" date="2004" name="Nature">
        <title>Genome duplication in the teleost fish Tetraodon nigroviridis reveals the early vertebrate proto-karyotype.</title>
        <authorList>
            <person name="Jaillon O."/>
            <person name="Aury J.-M."/>
            <person name="Brunet F."/>
            <person name="Petit J.-L."/>
            <person name="Stange-Thomann N."/>
            <person name="Mauceli E."/>
            <person name="Bouneau L."/>
            <person name="Fischer C."/>
            <person name="Ozouf-Costaz C."/>
            <person name="Bernot A."/>
            <person name="Nicaud S."/>
            <person name="Jaffe D."/>
            <person name="Fisher S."/>
            <person name="Lutfalla G."/>
            <person name="Dossat C."/>
            <person name="Segurens B."/>
            <person name="Dasilva C."/>
            <person name="Salanoubat M."/>
            <person name="Levy M."/>
            <person name="Boudet N."/>
            <person name="Castellano S."/>
            <person name="Anthouard V."/>
            <person name="Jubin C."/>
            <person name="Castelli V."/>
            <person name="Katinka M."/>
            <person name="Vacherie B."/>
            <person name="Biemont C."/>
            <person name="Skalli Z."/>
            <person name="Cattolico L."/>
            <person name="Poulain J."/>
            <person name="De Berardinis V."/>
            <person name="Cruaud C."/>
            <person name="Duprat S."/>
            <person name="Brottier P."/>
            <person name="Coutanceau J.-P."/>
            <person name="Gouzy J."/>
            <person name="Parra G."/>
            <person name="Lardier G."/>
            <person name="Chapple C."/>
            <person name="McKernan K.J."/>
            <person name="McEwan P."/>
            <person name="Bosak S."/>
            <person name="Kellis M."/>
            <person name="Volff J.-N."/>
            <person name="Guigo R."/>
            <person name="Zody M.C."/>
            <person name="Mesirov J."/>
            <person name="Lindblad-Toh K."/>
            <person name="Birren B."/>
            <person name="Nusbaum C."/>
            <person name="Kahn D."/>
            <person name="Robinson-Rechavi M."/>
            <person name="Laudet V."/>
            <person name="Schachter V."/>
            <person name="Quetier F."/>
            <person name="Saurin W."/>
            <person name="Scarpelli C."/>
            <person name="Wincker P."/>
            <person name="Lander E.S."/>
            <person name="Weissenbach J."/>
            <person name="Roest Crollius H."/>
        </authorList>
    </citation>
    <scope>NUCLEOTIDE SEQUENCE [LARGE SCALE GENOMIC DNA]</scope>
</reference>
<protein>
    <submittedName>
        <fullName evidence="1">(spotted green pufferfish) hypothetical protein</fullName>
    </submittedName>
</protein>